<keyword evidence="4" id="KW-1133">Transmembrane helix</keyword>
<reference evidence="7" key="2">
    <citation type="submission" date="2023-05" db="EMBL/GenBank/DDBJ databases">
        <authorList>
            <person name="Schelkunov M.I."/>
        </authorList>
    </citation>
    <scope>NUCLEOTIDE SEQUENCE</scope>
    <source>
        <strain evidence="7">Hsosn_3</strain>
        <tissue evidence="7">Leaf</tissue>
    </source>
</reference>
<comment type="caution">
    <text evidence="7">The sequence shown here is derived from an EMBL/GenBank/DDBJ whole genome shotgun (WGS) entry which is preliminary data.</text>
</comment>
<comment type="subcellular location">
    <subcellularLocation>
        <location evidence="1">Membrane</location>
        <topology evidence="1">Single-pass type I membrane protein</topology>
    </subcellularLocation>
</comment>
<evidence type="ECO:0000313" key="7">
    <source>
        <dbReference type="EMBL" id="KAK1364381.1"/>
    </source>
</evidence>
<dbReference type="InterPro" id="IPR001611">
    <property type="entry name" value="Leu-rich_rpt"/>
</dbReference>
<organism evidence="7 8">
    <name type="scientific">Heracleum sosnowskyi</name>
    <dbReference type="NCBI Taxonomy" id="360622"/>
    <lineage>
        <taxon>Eukaryota</taxon>
        <taxon>Viridiplantae</taxon>
        <taxon>Streptophyta</taxon>
        <taxon>Embryophyta</taxon>
        <taxon>Tracheophyta</taxon>
        <taxon>Spermatophyta</taxon>
        <taxon>Magnoliopsida</taxon>
        <taxon>eudicotyledons</taxon>
        <taxon>Gunneridae</taxon>
        <taxon>Pentapetalae</taxon>
        <taxon>asterids</taxon>
        <taxon>campanulids</taxon>
        <taxon>Apiales</taxon>
        <taxon>Apiaceae</taxon>
        <taxon>Apioideae</taxon>
        <taxon>apioid superclade</taxon>
        <taxon>Tordylieae</taxon>
        <taxon>Tordyliinae</taxon>
        <taxon>Heracleum</taxon>
    </lineage>
</organism>
<evidence type="ECO:0000313" key="8">
    <source>
        <dbReference type="Proteomes" id="UP001237642"/>
    </source>
</evidence>
<evidence type="ECO:0000256" key="3">
    <source>
        <dbReference type="ARBA" id="ARBA00022729"/>
    </source>
</evidence>
<keyword evidence="3" id="KW-0732">Signal</keyword>
<keyword evidence="2" id="KW-0812">Transmembrane</keyword>
<gene>
    <name evidence="7" type="ORF">POM88_039942</name>
</gene>
<dbReference type="PANTHER" id="PTHR48063">
    <property type="entry name" value="LRR RECEPTOR-LIKE KINASE"/>
    <property type="match status" value="1"/>
</dbReference>
<keyword evidence="8" id="KW-1185">Reference proteome</keyword>
<dbReference type="Pfam" id="PF00560">
    <property type="entry name" value="LRR_1"/>
    <property type="match status" value="3"/>
</dbReference>
<dbReference type="AlphaFoldDB" id="A0AAD8M893"/>
<evidence type="ECO:0000256" key="2">
    <source>
        <dbReference type="ARBA" id="ARBA00022692"/>
    </source>
</evidence>
<dbReference type="Proteomes" id="UP001237642">
    <property type="component" value="Unassembled WGS sequence"/>
</dbReference>
<reference evidence="7" key="1">
    <citation type="submission" date="2023-02" db="EMBL/GenBank/DDBJ databases">
        <title>Genome of toxic invasive species Heracleum sosnowskyi carries increased number of genes despite the absence of recent whole-genome duplications.</title>
        <authorList>
            <person name="Schelkunov M."/>
            <person name="Shtratnikova V."/>
            <person name="Makarenko M."/>
            <person name="Klepikova A."/>
            <person name="Omelchenko D."/>
            <person name="Novikova G."/>
            <person name="Obukhova E."/>
            <person name="Bogdanov V."/>
            <person name="Penin A."/>
            <person name="Logacheva M."/>
        </authorList>
    </citation>
    <scope>NUCLEOTIDE SEQUENCE</scope>
    <source>
        <strain evidence="7">Hsosn_3</strain>
        <tissue evidence="7">Leaf</tissue>
    </source>
</reference>
<dbReference type="InterPro" id="IPR046956">
    <property type="entry name" value="RLP23-like"/>
</dbReference>
<accession>A0AAD8M893</accession>
<dbReference type="PANTHER" id="PTHR48063:SF101">
    <property type="entry name" value="LRR RECEPTOR-LIKE SERINE_THREONINE-PROTEIN KINASE FLS2"/>
    <property type="match status" value="1"/>
</dbReference>
<evidence type="ECO:0000256" key="4">
    <source>
        <dbReference type="ARBA" id="ARBA00022989"/>
    </source>
</evidence>
<evidence type="ECO:0000256" key="1">
    <source>
        <dbReference type="ARBA" id="ARBA00004479"/>
    </source>
</evidence>
<evidence type="ECO:0000256" key="5">
    <source>
        <dbReference type="ARBA" id="ARBA00023136"/>
    </source>
</evidence>
<name>A0AAD8M893_9APIA</name>
<evidence type="ECO:0000256" key="6">
    <source>
        <dbReference type="ARBA" id="ARBA00023180"/>
    </source>
</evidence>
<dbReference type="SUPFAM" id="SSF52058">
    <property type="entry name" value="L domain-like"/>
    <property type="match status" value="1"/>
</dbReference>
<proteinExistence type="predicted"/>
<sequence length="294" mass="33141">MSTSHNSFTFEFSSEWLPPFQLVEPSLASCKLGPKFPNWIRNQRHIGHLDISNSQISDTIPIWFSNLSSVIHCLNLSSNKIRGTLLRLSVVQNLSLRFLDLSHNQLFGTLPDNRKHFQVLVFLNLGYNNFSATLVSSLRNRISGTIPPCLGNLSSMINKGTEVTEHPYFSENSTSYRNLGYNNFSGRIPMSMGHLISLQILILRNNKLNGELPTSLRNCSSLGFVDFGLNKLSGNVPSWIGEGLTQLYALILKSNRFQGNMPNEICHLANLHFLDVSITEFLELFLHAWATFLL</sequence>
<dbReference type="Gene3D" id="3.80.10.10">
    <property type="entry name" value="Ribonuclease Inhibitor"/>
    <property type="match status" value="1"/>
</dbReference>
<keyword evidence="5" id="KW-0472">Membrane</keyword>
<dbReference type="EMBL" id="JAUIZM010000009">
    <property type="protein sequence ID" value="KAK1364381.1"/>
    <property type="molecule type" value="Genomic_DNA"/>
</dbReference>
<dbReference type="InterPro" id="IPR032675">
    <property type="entry name" value="LRR_dom_sf"/>
</dbReference>
<dbReference type="GO" id="GO:0016020">
    <property type="term" value="C:membrane"/>
    <property type="evidence" value="ECO:0007669"/>
    <property type="project" value="UniProtKB-SubCell"/>
</dbReference>
<protein>
    <submittedName>
        <fullName evidence="7">Uncharacterized protein</fullName>
    </submittedName>
</protein>
<keyword evidence="6" id="KW-0325">Glycoprotein</keyword>